<keyword evidence="7 19" id="KW-1003">Cell membrane</keyword>
<evidence type="ECO:0000256" key="3">
    <source>
        <dbReference type="ARBA" id="ARBA00004663"/>
    </source>
</evidence>
<sequence length="270" mass="28798">MFLRELKLQAQALAAALQFLTRFPVPVNVAFHGPVLSRSVVYFPVAGMLLGACLYGFAWLFSLFVPAWPSAVLMVGLWTALSGGLHLDGLMDTADGVLSHRSRDRMLEIMKDSRVGAMGVLAAVLLLMLKASLLAELLSNGLSASDGCMLMILPIWSRAWMSAAIAQWPFARVGEGIAVLFNEVKGVHAVAAMLLAAISSTVILVLAGHGLKASLLWLLAFVIVTTSVGGGLAAWLNRKLGGLTGDTYGAMNEMIEAMLLLVVVIWLHAQ</sequence>
<dbReference type="Proteomes" id="UP000518605">
    <property type="component" value="Unassembled WGS sequence"/>
</dbReference>
<dbReference type="PANTHER" id="PTHR34148">
    <property type="entry name" value="ADENOSYLCOBINAMIDE-GDP RIBAZOLETRANSFERASE"/>
    <property type="match status" value="1"/>
</dbReference>
<dbReference type="AlphaFoldDB" id="A0A7W5C784"/>
<comment type="function">
    <text evidence="14 19">Joins adenosylcobinamide-GDP and alpha-ribazole to generate adenosylcobalamin (Ado-cobalamin). Also synthesizes adenosylcobalamin 5'-phosphate from adenosylcobinamide-GDP and alpha-ribazole 5'-phosphate.</text>
</comment>
<evidence type="ECO:0000256" key="17">
    <source>
        <dbReference type="ARBA" id="ARBA00048623"/>
    </source>
</evidence>
<gene>
    <name evidence="19" type="primary">cobS</name>
    <name evidence="20" type="ORF">FHS16_002041</name>
</gene>
<evidence type="ECO:0000256" key="18">
    <source>
        <dbReference type="ARBA" id="ARBA00049504"/>
    </source>
</evidence>
<comment type="cofactor">
    <cofactor evidence="1 19">
        <name>Mg(2+)</name>
        <dbReference type="ChEBI" id="CHEBI:18420"/>
    </cofactor>
</comment>
<dbReference type="EMBL" id="JACHXW010000005">
    <property type="protein sequence ID" value="MBB3151995.1"/>
    <property type="molecule type" value="Genomic_DNA"/>
</dbReference>
<dbReference type="Pfam" id="PF02654">
    <property type="entry name" value="CobS"/>
    <property type="match status" value="1"/>
</dbReference>
<evidence type="ECO:0000256" key="6">
    <source>
        <dbReference type="ARBA" id="ARBA00015850"/>
    </source>
</evidence>
<evidence type="ECO:0000256" key="16">
    <source>
        <dbReference type="ARBA" id="ARBA00032853"/>
    </source>
</evidence>
<protein>
    <recommendedName>
        <fullName evidence="6 19">Adenosylcobinamide-GDP ribazoletransferase</fullName>
        <ecNumber evidence="5 19">2.7.8.26</ecNumber>
    </recommendedName>
    <alternativeName>
        <fullName evidence="16 19">Cobalamin synthase</fullName>
    </alternativeName>
    <alternativeName>
        <fullName evidence="15 19">Cobalamin-5'-phosphate synthase</fullName>
    </alternativeName>
</protein>
<evidence type="ECO:0000256" key="13">
    <source>
        <dbReference type="ARBA" id="ARBA00023136"/>
    </source>
</evidence>
<reference evidence="20 21" key="1">
    <citation type="submission" date="2020-08" db="EMBL/GenBank/DDBJ databases">
        <title>Genomic Encyclopedia of Type Strains, Phase III (KMG-III): the genomes of soil and plant-associated and newly described type strains.</title>
        <authorList>
            <person name="Whitman W."/>
        </authorList>
    </citation>
    <scope>NUCLEOTIDE SEQUENCE [LARGE SCALE GENOMIC DNA]</scope>
    <source>
        <strain evidence="20 21">CECT 8234</strain>
    </source>
</reference>
<proteinExistence type="inferred from homology"/>
<comment type="catalytic activity">
    <reaction evidence="18 19">
        <text>alpha-ribazole 5'-phosphate + adenosylcob(III)inamide-GDP = adenosylcob(III)alamin 5'-phosphate + GMP + H(+)</text>
        <dbReference type="Rhea" id="RHEA:23560"/>
        <dbReference type="ChEBI" id="CHEBI:15378"/>
        <dbReference type="ChEBI" id="CHEBI:57918"/>
        <dbReference type="ChEBI" id="CHEBI:58115"/>
        <dbReference type="ChEBI" id="CHEBI:60487"/>
        <dbReference type="ChEBI" id="CHEBI:60493"/>
        <dbReference type="EC" id="2.7.8.26"/>
    </reaction>
</comment>
<keyword evidence="11 19" id="KW-0460">Magnesium</keyword>
<comment type="catalytic activity">
    <reaction evidence="17 19">
        <text>alpha-ribazole + adenosylcob(III)inamide-GDP = adenosylcob(III)alamin + GMP + H(+)</text>
        <dbReference type="Rhea" id="RHEA:16049"/>
        <dbReference type="ChEBI" id="CHEBI:10329"/>
        <dbReference type="ChEBI" id="CHEBI:15378"/>
        <dbReference type="ChEBI" id="CHEBI:18408"/>
        <dbReference type="ChEBI" id="CHEBI:58115"/>
        <dbReference type="ChEBI" id="CHEBI:60487"/>
        <dbReference type="EC" id="2.7.8.26"/>
    </reaction>
</comment>
<keyword evidence="21" id="KW-1185">Reference proteome</keyword>
<comment type="caution">
    <text evidence="20">The sequence shown here is derived from an EMBL/GenBank/DDBJ whole genome shotgun (WGS) entry which is preliminary data.</text>
</comment>
<feature type="transmembrane region" description="Helical" evidence="19">
    <location>
        <begin position="68"/>
        <end position="87"/>
    </location>
</feature>
<evidence type="ECO:0000256" key="19">
    <source>
        <dbReference type="HAMAP-Rule" id="MF_00719"/>
    </source>
</evidence>
<feature type="transmembrane region" description="Helical" evidence="19">
    <location>
        <begin position="215"/>
        <end position="236"/>
    </location>
</feature>
<feature type="transmembrane region" description="Helical" evidence="19">
    <location>
        <begin position="115"/>
        <end position="135"/>
    </location>
</feature>
<dbReference type="UniPathway" id="UPA00148">
    <property type="reaction ID" value="UER00238"/>
</dbReference>
<keyword evidence="9 19" id="KW-0808">Transferase</keyword>
<name>A0A7W5C784_9BACL</name>
<comment type="subcellular location">
    <subcellularLocation>
        <location evidence="2 19">Cell membrane</location>
        <topology evidence="2 19">Multi-pass membrane protein</topology>
    </subcellularLocation>
</comment>
<feature type="transmembrane region" description="Helical" evidence="19">
    <location>
        <begin position="248"/>
        <end position="269"/>
    </location>
</feature>
<organism evidence="20 21">
    <name type="scientific">Paenibacillus endophyticus</name>
    <dbReference type="NCBI Taxonomy" id="1294268"/>
    <lineage>
        <taxon>Bacteria</taxon>
        <taxon>Bacillati</taxon>
        <taxon>Bacillota</taxon>
        <taxon>Bacilli</taxon>
        <taxon>Bacillales</taxon>
        <taxon>Paenibacillaceae</taxon>
        <taxon>Paenibacillus</taxon>
    </lineage>
</organism>
<dbReference type="PANTHER" id="PTHR34148:SF1">
    <property type="entry name" value="ADENOSYLCOBINAMIDE-GDP RIBAZOLETRANSFERASE"/>
    <property type="match status" value="1"/>
</dbReference>
<dbReference type="GO" id="GO:0051073">
    <property type="term" value="F:adenosylcobinamide-GDP ribazoletransferase activity"/>
    <property type="evidence" value="ECO:0007669"/>
    <property type="project" value="UniProtKB-UniRule"/>
</dbReference>
<dbReference type="GO" id="GO:0009236">
    <property type="term" value="P:cobalamin biosynthetic process"/>
    <property type="evidence" value="ECO:0007669"/>
    <property type="project" value="UniProtKB-UniRule"/>
</dbReference>
<comment type="similarity">
    <text evidence="4 19">Belongs to the CobS family.</text>
</comment>
<evidence type="ECO:0000256" key="12">
    <source>
        <dbReference type="ARBA" id="ARBA00022989"/>
    </source>
</evidence>
<dbReference type="InterPro" id="IPR003805">
    <property type="entry name" value="CobS"/>
</dbReference>
<dbReference type="GO" id="GO:0005886">
    <property type="term" value="C:plasma membrane"/>
    <property type="evidence" value="ECO:0007669"/>
    <property type="project" value="UniProtKB-SubCell"/>
</dbReference>
<comment type="pathway">
    <text evidence="3 19">Cofactor biosynthesis; adenosylcobalamin biosynthesis; adenosylcobalamin from cob(II)yrinate a,c-diamide: step 7/7.</text>
</comment>
<evidence type="ECO:0000256" key="4">
    <source>
        <dbReference type="ARBA" id="ARBA00010561"/>
    </source>
</evidence>
<dbReference type="NCBIfam" id="TIGR00317">
    <property type="entry name" value="cobS"/>
    <property type="match status" value="1"/>
</dbReference>
<evidence type="ECO:0000256" key="14">
    <source>
        <dbReference type="ARBA" id="ARBA00025228"/>
    </source>
</evidence>
<accession>A0A7W5C784</accession>
<evidence type="ECO:0000313" key="21">
    <source>
        <dbReference type="Proteomes" id="UP000518605"/>
    </source>
</evidence>
<keyword evidence="10 19" id="KW-0812">Transmembrane</keyword>
<evidence type="ECO:0000313" key="20">
    <source>
        <dbReference type="EMBL" id="MBB3151995.1"/>
    </source>
</evidence>
<evidence type="ECO:0000256" key="1">
    <source>
        <dbReference type="ARBA" id="ARBA00001946"/>
    </source>
</evidence>
<evidence type="ECO:0000256" key="2">
    <source>
        <dbReference type="ARBA" id="ARBA00004651"/>
    </source>
</evidence>
<evidence type="ECO:0000256" key="11">
    <source>
        <dbReference type="ARBA" id="ARBA00022842"/>
    </source>
</evidence>
<evidence type="ECO:0000256" key="8">
    <source>
        <dbReference type="ARBA" id="ARBA00022573"/>
    </source>
</evidence>
<evidence type="ECO:0000256" key="15">
    <source>
        <dbReference type="ARBA" id="ARBA00032605"/>
    </source>
</evidence>
<dbReference type="GO" id="GO:0008818">
    <property type="term" value="F:cobalamin 5'-phosphate synthase activity"/>
    <property type="evidence" value="ECO:0007669"/>
    <property type="project" value="UniProtKB-UniRule"/>
</dbReference>
<dbReference type="HAMAP" id="MF_00719">
    <property type="entry name" value="CobS"/>
    <property type="match status" value="1"/>
</dbReference>
<evidence type="ECO:0000256" key="5">
    <source>
        <dbReference type="ARBA" id="ARBA00013200"/>
    </source>
</evidence>
<feature type="transmembrane region" description="Helical" evidence="19">
    <location>
        <begin position="186"/>
        <end position="208"/>
    </location>
</feature>
<evidence type="ECO:0000256" key="9">
    <source>
        <dbReference type="ARBA" id="ARBA00022679"/>
    </source>
</evidence>
<keyword evidence="13 19" id="KW-0472">Membrane</keyword>
<dbReference type="EC" id="2.7.8.26" evidence="5 19"/>
<dbReference type="RefSeq" id="WP_183561532.1">
    <property type="nucleotide sequence ID" value="NZ_CBCSLB010000003.1"/>
</dbReference>
<keyword evidence="12 19" id="KW-1133">Transmembrane helix</keyword>
<feature type="transmembrane region" description="Helical" evidence="19">
    <location>
        <begin position="39"/>
        <end position="61"/>
    </location>
</feature>
<keyword evidence="8 19" id="KW-0169">Cobalamin biosynthesis</keyword>
<evidence type="ECO:0000256" key="7">
    <source>
        <dbReference type="ARBA" id="ARBA00022475"/>
    </source>
</evidence>
<evidence type="ECO:0000256" key="10">
    <source>
        <dbReference type="ARBA" id="ARBA00022692"/>
    </source>
</evidence>